<dbReference type="InterPro" id="IPR039425">
    <property type="entry name" value="RNA_pol_sigma-70-like"/>
</dbReference>
<dbReference type="GO" id="GO:0003677">
    <property type="term" value="F:DNA binding"/>
    <property type="evidence" value="ECO:0007669"/>
    <property type="project" value="InterPro"/>
</dbReference>
<evidence type="ECO:0000256" key="1">
    <source>
        <dbReference type="ARBA" id="ARBA00010641"/>
    </source>
</evidence>
<dbReference type="SUPFAM" id="SSF88946">
    <property type="entry name" value="Sigma2 domain of RNA polymerase sigma factors"/>
    <property type="match status" value="1"/>
</dbReference>
<dbReference type="RefSeq" id="WP_105240382.1">
    <property type="nucleotide sequence ID" value="NZ_CP023270.1"/>
</dbReference>
<evidence type="ECO:0000256" key="3">
    <source>
        <dbReference type="ARBA" id="ARBA00023082"/>
    </source>
</evidence>
<keyword evidence="4" id="KW-0804">Transcription</keyword>
<evidence type="ECO:0000256" key="4">
    <source>
        <dbReference type="ARBA" id="ARBA00023163"/>
    </source>
</evidence>
<evidence type="ECO:0000313" key="7">
    <source>
        <dbReference type="Proteomes" id="UP000239477"/>
    </source>
</evidence>
<dbReference type="SUPFAM" id="SSF88659">
    <property type="entry name" value="Sigma3 and sigma4 domains of RNA polymerase sigma factors"/>
    <property type="match status" value="1"/>
</dbReference>
<dbReference type="NCBIfam" id="TIGR02937">
    <property type="entry name" value="sigma70-ECF"/>
    <property type="match status" value="1"/>
</dbReference>
<dbReference type="InterPro" id="IPR014284">
    <property type="entry name" value="RNA_pol_sigma-70_dom"/>
</dbReference>
<dbReference type="Proteomes" id="UP000239477">
    <property type="component" value="Chromosome"/>
</dbReference>
<protein>
    <submittedName>
        <fullName evidence="6">RNA polymerase ECF-subfamily sigma-70 factor</fullName>
    </submittedName>
</protein>
<dbReference type="Gene3D" id="1.10.1740.10">
    <property type="match status" value="1"/>
</dbReference>
<reference evidence="6 7" key="1">
    <citation type="submission" date="2017-09" db="EMBL/GenBank/DDBJ databases">
        <title>Genomic, metabolic, and phenotypic characteristics of bacterial isolates from the natural microbiome of the model nematode Caenorhabditis elegans.</title>
        <authorList>
            <person name="Zimmermann J."/>
            <person name="Obeng N."/>
            <person name="Yang W."/>
            <person name="Obeng O."/>
            <person name="Kissoyan K."/>
            <person name="Pees B."/>
            <person name="Dirksen P."/>
            <person name="Hoppner M."/>
            <person name="Franke A."/>
            <person name="Rosenstiel P."/>
            <person name="Leippe M."/>
            <person name="Dierking K."/>
            <person name="Kaleta C."/>
            <person name="Schulenburg H."/>
        </authorList>
    </citation>
    <scope>NUCLEOTIDE SEQUENCE [LARGE SCALE GENOMIC DNA]</scope>
    <source>
        <strain evidence="6 7">MYb73</strain>
    </source>
</reference>
<feature type="domain" description="RNA polymerase sigma factor 70 region 4 type 2" evidence="5">
    <location>
        <begin position="108"/>
        <end position="158"/>
    </location>
</feature>
<keyword evidence="2" id="KW-0805">Transcription regulation</keyword>
<dbReference type="PANTHER" id="PTHR43133:SF63">
    <property type="entry name" value="RNA POLYMERASE SIGMA FACTOR FECI-RELATED"/>
    <property type="match status" value="1"/>
</dbReference>
<dbReference type="PANTHER" id="PTHR43133">
    <property type="entry name" value="RNA POLYMERASE ECF-TYPE SIGMA FACTO"/>
    <property type="match status" value="1"/>
</dbReference>
<dbReference type="GO" id="GO:0016987">
    <property type="term" value="F:sigma factor activity"/>
    <property type="evidence" value="ECO:0007669"/>
    <property type="project" value="UniProtKB-KW"/>
</dbReference>
<dbReference type="GO" id="GO:0006352">
    <property type="term" value="P:DNA-templated transcription initiation"/>
    <property type="evidence" value="ECO:0007669"/>
    <property type="project" value="InterPro"/>
</dbReference>
<dbReference type="AlphaFoldDB" id="A0A2S0ICG1"/>
<dbReference type="Pfam" id="PF08281">
    <property type="entry name" value="Sigma70_r4_2"/>
    <property type="match status" value="1"/>
</dbReference>
<dbReference type="InterPro" id="IPR036388">
    <property type="entry name" value="WH-like_DNA-bd_sf"/>
</dbReference>
<comment type="similarity">
    <text evidence="1">Belongs to the sigma-70 factor family. ECF subfamily.</text>
</comment>
<dbReference type="InterPro" id="IPR013325">
    <property type="entry name" value="RNA_pol_sigma_r2"/>
</dbReference>
<keyword evidence="3" id="KW-0731">Sigma factor</keyword>
<accession>A0A2S0ICG1</accession>
<dbReference type="EMBL" id="CP023270">
    <property type="protein sequence ID" value="AVJ29712.1"/>
    <property type="molecule type" value="Genomic_DNA"/>
</dbReference>
<evidence type="ECO:0000313" key="6">
    <source>
        <dbReference type="EMBL" id="AVJ29712.1"/>
    </source>
</evidence>
<name>A0A2S0ICG1_9BURK</name>
<dbReference type="OrthoDB" id="192021at2"/>
<evidence type="ECO:0000256" key="2">
    <source>
        <dbReference type="ARBA" id="ARBA00023015"/>
    </source>
</evidence>
<dbReference type="Gene3D" id="1.10.10.10">
    <property type="entry name" value="Winged helix-like DNA-binding domain superfamily/Winged helix DNA-binding domain"/>
    <property type="match status" value="1"/>
</dbReference>
<dbReference type="InterPro" id="IPR013249">
    <property type="entry name" value="RNA_pol_sigma70_r4_t2"/>
</dbReference>
<evidence type="ECO:0000259" key="5">
    <source>
        <dbReference type="Pfam" id="PF08281"/>
    </source>
</evidence>
<gene>
    <name evidence="6" type="ORF">CLM73_22900</name>
</gene>
<sequence length="169" mass="19401">MSQPHSQLSGWLALYGEFMQAFAHRFGNRSDAEDAAHDAIEQLLSRSDVTTVEHARRFLFRAAAHRRIDAWRRDTRNPHIAWQDLAEQDQPCVPSPEATVRARQLMAAVEAALVQLPLNCRRAYVLNRIEGWTHREIAVTLALSVNSIERYVMQACQHVRAALNPHDWR</sequence>
<proteinExistence type="inferred from homology"/>
<dbReference type="InterPro" id="IPR013324">
    <property type="entry name" value="RNA_pol_sigma_r3/r4-like"/>
</dbReference>
<keyword evidence="7" id="KW-1185">Reference proteome</keyword>
<organism evidence="6 7">
    <name type="scientific">Achromobacter spanius</name>
    <dbReference type="NCBI Taxonomy" id="217203"/>
    <lineage>
        <taxon>Bacteria</taxon>
        <taxon>Pseudomonadati</taxon>
        <taxon>Pseudomonadota</taxon>
        <taxon>Betaproteobacteria</taxon>
        <taxon>Burkholderiales</taxon>
        <taxon>Alcaligenaceae</taxon>
        <taxon>Achromobacter</taxon>
    </lineage>
</organism>